<gene>
    <name evidence="2" type="ORF">NCTC10616_00407</name>
</gene>
<reference evidence="2 3" key="1">
    <citation type="submission" date="2018-06" db="EMBL/GenBank/DDBJ databases">
        <authorList>
            <consortium name="Pathogen Informatics"/>
            <person name="Doyle S."/>
        </authorList>
    </citation>
    <scope>NUCLEOTIDE SEQUENCE [LARGE SCALE GENOMIC DNA]</scope>
    <source>
        <strain evidence="2 3">NCTC10616</strain>
    </source>
</reference>
<evidence type="ECO:0000259" key="1">
    <source>
        <dbReference type="Pfam" id="PF15569"/>
    </source>
</evidence>
<dbReference type="InterPro" id="IPR029080">
    <property type="entry name" value="Imm40"/>
</dbReference>
<dbReference type="Pfam" id="PF15569">
    <property type="entry name" value="Imm40"/>
    <property type="match status" value="1"/>
</dbReference>
<keyword evidence="3" id="KW-1185">Reference proteome</keyword>
<proteinExistence type="predicted"/>
<accession>A0A378VKT1</accession>
<feature type="domain" description="Immunity protein 40" evidence="1">
    <location>
        <begin position="15"/>
        <end position="83"/>
    </location>
</feature>
<protein>
    <recommendedName>
        <fullName evidence="1">Immunity protein 40 domain-containing protein</fullName>
    </recommendedName>
</protein>
<dbReference type="Proteomes" id="UP000254193">
    <property type="component" value="Unassembled WGS sequence"/>
</dbReference>
<name>A0A378VKT1_NEILA</name>
<dbReference type="EMBL" id="UGRO01000002">
    <property type="protein sequence ID" value="SUA16761.1"/>
    <property type="molecule type" value="Genomic_DNA"/>
</dbReference>
<organism evidence="2 3">
    <name type="scientific">Neisseria lactamica</name>
    <dbReference type="NCBI Taxonomy" id="486"/>
    <lineage>
        <taxon>Bacteria</taxon>
        <taxon>Pseudomonadati</taxon>
        <taxon>Pseudomonadota</taxon>
        <taxon>Betaproteobacteria</taxon>
        <taxon>Neisseriales</taxon>
        <taxon>Neisseriaceae</taxon>
        <taxon>Neisseria</taxon>
    </lineage>
</organism>
<evidence type="ECO:0000313" key="3">
    <source>
        <dbReference type="Proteomes" id="UP000254193"/>
    </source>
</evidence>
<dbReference type="AlphaFoldDB" id="A0A378VKT1"/>
<evidence type="ECO:0000313" key="2">
    <source>
        <dbReference type="EMBL" id="SUA16761.1"/>
    </source>
</evidence>
<sequence>MLNEIFEIYSRQGESLTGIGIREAALPVPAAIDILNLFINERILVLGGDIYIKKDNYFYQIYDNWYYEGSNLFNSIDKAMHYFISNKIRECICIFCFEISDKGSTRIDL</sequence>